<evidence type="ECO:0000313" key="1">
    <source>
        <dbReference type="EMBL" id="QJA62720.1"/>
    </source>
</evidence>
<reference evidence="2" key="1">
    <citation type="submission" date="2020-03" db="EMBL/GenBank/DDBJ databases">
        <title>The deep terrestrial virosphere.</title>
        <authorList>
            <person name="Holmfeldt K."/>
            <person name="Nilsson E."/>
            <person name="Simone D."/>
            <person name="Lopez-Fernandez M."/>
            <person name="Wu X."/>
            <person name="de Brujin I."/>
            <person name="Lundin D."/>
            <person name="Andersson A."/>
            <person name="Bertilsson S."/>
            <person name="Dopson M."/>
        </authorList>
    </citation>
    <scope>NUCLEOTIDE SEQUENCE</scope>
    <source>
        <strain evidence="2">MM171A00816</strain>
        <strain evidence="3">MM171B00332</strain>
        <strain evidence="1">MM415B00738</strain>
        <strain evidence="4">TM448B01181</strain>
    </source>
</reference>
<dbReference type="EMBL" id="MT143880">
    <property type="protein sequence ID" value="QJB04354.1"/>
    <property type="molecule type" value="Genomic_DNA"/>
</dbReference>
<accession>A0A6M3LYG1</accession>
<evidence type="ECO:0000313" key="2">
    <source>
        <dbReference type="EMBL" id="QJA99863.1"/>
    </source>
</evidence>
<dbReference type="EMBL" id="MT143671">
    <property type="protein sequence ID" value="QJA99863.1"/>
    <property type="molecule type" value="Genomic_DNA"/>
</dbReference>
<evidence type="ECO:0000313" key="4">
    <source>
        <dbReference type="EMBL" id="QJH98055.1"/>
    </source>
</evidence>
<organism evidence="2">
    <name type="scientific">viral metagenome</name>
    <dbReference type="NCBI Taxonomy" id="1070528"/>
    <lineage>
        <taxon>unclassified sequences</taxon>
        <taxon>metagenomes</taxon>
        <taxon>organismal metagenomes</taxon>
    </lineage>
</organism>
<dbReference type="AlphaFoldDB" id="A0A6M3LYG1"/>
<dbReference type="EMBL" id="MT141479">
    <property type="protein sequence ID" value="QJA62720.1"/>
    <property type="molecule type" value="Genomic_DNA"/>
</dbReference>
<gene>
    <name evidence="2" type="ORF">MM171A00816_0012</name>
    <name evidence="3" type="ORF">MM171B00332_0017</name>
    <name evidence="1" type="ORF">MM415B00738_0008</name>
    <name evidence="4" type="ORF">TM448B01181_0018</name>
</gene>
<protein>
    <submittedName>
        <fullName evidence="2">Putative capsid protein</fullName>
    </submittedName>
</protein>
<evidence type="ECO:0000313" key="3">
    <source>
        <dbReference type="EMBL" id="QJB04354.1"/>
    </source>
</evidence>
<dbReference type="Gene3D" id="3.90.1690.10">
    <property type="entry name" value="phage-related protein like domain"/>
    <property type="match status" value="1"/>
</dbReference>
<dbReference type="InterPro" id="IPR053738">
    <property type="entry name" value="Lambda_capsid_assembly"/>
</dbReference>
<name>A0A6M3LYG1_9ZZZZ</name>
<dbReference type="EMBL" id="MT144713">
    <property type="protein sequence ID" value="QJH98055.1"/>
    <property type="molecule type" value="Genomic_DNA"/>
</dbReference>
<proteinExistence type="predicted"/>
<sequence length="306" mass="33372">MLDINQVHVDAALSNISVMFKNAAFVAEQVLPVLQVQKESDKFYKYNKQDAFKLPDTIRADGAEANEASLAISTDNYAVVEHALKDIVTDRVRANADAAIKPDIDITEWLTNLIMLRLEKEMATLLTSTTNITNNTTLSGTSQWSDYDNSTPLSDIKTAKASVRQNTGREANTITLGGDVAETLSLHPEIKDLRKRVDASLLTDAGLPPKILGLKVVEAKAVEDQAYAGKTASLGYVFGKNALVSFTDPNAGLRSLTLGRIIRAKSRSVRQWRDEGRRGTVIEVSDMFVAKLIAEECGYLIAASIA</sequence>